<evidence type="ECO:0000256" key="9">
    <source>
        <dbReference type="PIRSR" id="PIRSR602401-1"/>
    </source>
</evidence>
<accession>A0A9P5Y758</accession>
<dbReference type="InterPro" id="IPR050364">
    <property type="entry name" value="Cytochrome_P450_fung"/>
</dbReference>
<name>A0A9P5Y758_9AGAR</name>
<keyword evidence="7 9" id="KW-0408">Iron</keyword>
<organism evidence="11 12">
    <name type="scientific">Collybia nuda</name>
    <dbReference type="NCBI Taxonomy" id="64659"/>
    <lineage>
        <taxon>Eukaryota</taxon>
        <taxon>Fungi</taxon>
        <taxon>Dikarya</taxon>
        <taxon>Basidiomycota</taxon>
        <taxon>Agaricomycotina</taxon>
        <taxon>Agaricomycetes</taxon>
        <taxon>Agaricomycetidae</taxon>
        <taxon>Agaricales</taxon>
        <taxon>Tricholomatineae</taxon>
        <taxon>Clitocybaceae</taxon>
        <taxon>Collybia</taxon>
    </lineage>
</organism>
<evidence type="ECO:0000256" key="6">
    <source>
        <dbReference type="ARBA" id="ARBA00023002"/>
    </source>
</evidence>
<feature type="binding site" description="axial binding residue" evidence="9">
    <location>
        <position position="438"/>
    </location>
    <ligand>
        <name>heme</name>
        <dbReference type="ChEBI" id="CHEBI:30413"/>
    </ligand>
    <ligandPart>
        <name>Fe</name>
        <dbReference type="ChEBI" id="CHEBI:18248"/>
    </ligandPart>
</feature>
<dbReference type="PANTHER" id="PTHR46300:SF7">
    <property type="entry name" value="P450, PUTATIVE (EUROFUNG)-RELATED"/>
    <property type="match status" value="1"/>
</dbReference>
<proteinExistence type="inferred from homology"/>
<gene>
    <name evidence="11" type="ORF">BDZ94DRAFT_1320956</name>
</gene>
<comment type="cofactor">
    <cofactor evidence="1 9">
        <name>heme</name>
        <dbReference type="ChEBI" id="CHEBI:30413"/>
    </cofactor>
</comment>
<dbReference type="InterPro" id="IPR017972">
    <property type="entry name" value="Cyt_P450_CS"/>
</dbReference>
<keyword evidence="12" id="KW-1185">Reference proteome</keyword>
<dbReference type="AlphaFoldDB" id="A0A9P5Y758"/>
<dbReference type="SUPFAM" id="SSF48264">
    <property type="entry name" value="Cytochrome P450"/>
    <property type="match status" value="1"/>
</dbReference>
<dbReference type="PANTHER" id="PTHR46300">
    <property type="entry name" value="P450, PUTATIVE (EUROFUNG)-RELATED-RELATED"/>
    <property type="match status" value="1"/>
</dbReference>
<reference evidence="11" key="1">
    <citation type="submission" date="2020-11" db="EMBL/GenBank/DDBJ databases">
        <authorList>
            <consortium name="DOE Joint Genome Institute"/>
            <person name="Ahrendt S."/>
            <person name="Riley R."/>
            <person name="Andreopoulos W."/>
            <person name="Labutti K."/>
            <person name="Pangilinan J."/>
            <person name="Ruiz-Duenas F.J."/>
            <person name="Barrasa J.M."/>
            <person name="Sanchez-Garcia M."/>
            <person name="Camarero S."/>
            <person name="Miyauchi S."/>
            <person name="Serrano A."/>
            <person name="Linde D."/>
            <person name="Babiker R."/>
            <person name="Drula E."/>
            <person name="Ayuso-Fernandez I."/>
            <person name="Pacheco R."/>
            <person name="Padilla G."/>
            <person name="Ferreira P."/>
            <person name="Barriuso J."/>
            <person name="Kellner H."/>
            <person name="Castanera R."/>
            <person name="Alfaro M."/>
            <person name="Ramirez L."/>
            <person name="Pisabarro A.G."/>
            <person name="Kuo A."/>
            <person name="Tritt A."/>
            <person name="Lipzen A."/>
            <person name="He G."/>
            <person name="Yan M."/>
            <person name="Ng V."/>
            <person name="Cullen D."/>
            <person name="Martin F."/>
            <person name="Rosso M.-N."/>
            <person name="Henrissat B."/>
            <person name="Hibbett D."/>
            <person name="Martinez A.T."/>
            <person name="Grigoriev I.V."/>
        </authorList>
    </citation>
    <scope>NUCLEOTIDE SEQUENCE</scope>
    <source>
        <strain evidence="11">CBS 247.69</strain>
    </source>
</reference>
<dbReference type="GO" id="GO:0016705">
    <property type="term" value="F:oxidoreductase activity, acting on paired donors, with incorporation or reduction of molecular oxygen"/>
    <property type="evidence" value="ECO:0007669"/>
    <property type="project" value="InterPro"/>
</dbReference>
<dbReference type="GO" id="GO:0020037">
    <property type="term" value="F:heme binding"/>
    <property type="evidence" value="ECO:0007669"/>
    <property type="project" value="InterPro"/>
</dbReference>
<dbReference type="CDD" id="cd11065">
    <property type="entry name" value="CYP64-like"/>
    <property type="match status" value="1"/>
</dbReference>
<evidence type="ECO:0000256" key="2">
    <source>
        <dbReference type="ARBA" id="ARBA00005179"/>
    </source>
</evidence>
<dbReference type="PROSITE" id="PS00086">
    <property type="entry name" value="CYTOCHROME_P450"/>
    <property type="match status" value="1"/>
</dbReference>
<comment type="pathway">
    <text evidence="2">Secondary metabolite biosynthesis.</text>
</comment>
<evidence type="ECO:0000313" key="12">
    <source>
        <dbReference type="Proteomes" id="UP000807353"/>
    </source>
</evidence>
<evidence type="ECO:0000313" key="11">
    <source>
        <dbReference type="EMBL" id="KAF9464583.1"/>
    </source>
</evidence>
<sequence>MHENAIVLFLTGLVSLSIFFYKRRFKSALAPLPPGPRGLPLLGNALHLPPSRPWETFAQWGKIYGGILYLNAFGKSIVVLNDVNYAFDILDKKSRIYNDRPKMMMAGQLVGWGEGPALIHFCDTWVEYRKLFSQFMGTRAKVYAFDSVLQEETNVLLKRILNKSEDWTEHSRKFTGAIVLRLAYGYQTKNDDDDALVKLVNDAMDQFSETVTSGAFLVDIFPLLQYVPEWFPGAEWKRKASRYRNTLREMLNVPYDWAKEQIASGAARPCFVSSLLGGEKRTAKEEHILKWAAAGIYSGGADTTAAGIESFFLAMTVQTSHQKIAHAEIDSVVGQDRLPTLADRARLPYFEALLTEVLRTHQFIPLGLPHVAIEDDVHDGYFIPKGSMVITNNWQYCKDPNIYKSPDLFSPERFLATEAHTSETDPRNFMFGFGRRTCPGVHLADASLWLACVSILATFDICPVMKEGKPIFPSGKYMDGSISHPEPFECIIKPRSEATATLIQVL</sequence>
<dbReference type="GO" id="GO:0004497">
    <property type="term" value="F:monooxygenase activity"/>
    <property type="evidence" value="ECO:0007669"/>
    <property type="project" value="UniProtKB-KW"/>
</dbReference>
<evidence type="ECO:0000256" key="3">
    <source>
        <dbReference type="ARBA" id="ARBA00010617"/>
    </source>
</evidence>
<evidence type="ECO:0000256" key="7">
    <source>
        <dbReference type="ARBA" id="ARBA00023004"/>
    </source>
</evidence>
<keyword evidence="6 10" id="KW-0560">Oxidoreductase</keyword>
<keyword evidence="8 10" id="KW-0503">Monooxygenase</keyword>
<dbReference type="InterPro" id="IPR001128">
    <property type="entry name" value="Cyt_P450"/>
</dbReference>
<dbReference type="Proteomes" id="UP000807353">
    <property type="component" value="Unassembled WGS sequence"/>
</dbReference>
<evidence type="ECO:0000256" key="5">
    <source>
        <dbReference type="ARBA" id="ARBA00022723"/>
    </source>
</evidence>
<evidence type="ECO:0000256" key="1">
    <source>
        <dbReference type="ARBA" id="ARBA00001971"/>
    </source>
</evidence>
<dbReference type="InterPro" id="IPR036396">
    <property type="entry name" value="Cyt_P450_sf"/>
</dbReference>
<dbReference type="GO" id="GO:0005506">
    <property type="term" value="F:iron ion binding"/>
    <property type="evidence" value="ECO:0007669"/>
    <property type="project" value="InterPro"/>
</dbReference>
<keyword evidence="4 9" id="KW-0349">Heme</keyword>
<dbReference type="EMBL" id="MU150253">
    <property type="protein sequence ID" value="KAF9464583.1"/>
    <property type="molecule type" value="Genomic_DNA"/>
</dbReference>
<comment type="similarity">
    <text evidence="3 10">Belongs to the cytochrome P450 family.</text>
</comment>
<dbReference type="Pfam" id="PF00067">
    <property type="entry name" value="p450"/>
    <property type="match status" value="1"/>
</dbReference>
<dbReference type="OrthoDB" id="2789670at2759"/>
<dbReference type="Gene3D" id="1.10.630.10">
    <property type="entry name" value="Cytochrome P450"/>
    <property type="match status" value="1"/>
</dbReference>
<evidence type="ECO:0000256" key="4">
    <source>
        <dbReference type="ARBA" id="ARBA00022617"/>
    </source>
</evidence>
<comment type="caution">
    <text evidence="11">The sequence shown here is derived from an EMBL/GenBank/DDBJ whole genome shotgun (WGS) entry which is preliminary data.</text>
</comment>
<dbReference type="PRINTS" id="PR00463">
    <property type="entry name" value="EP450I"/>
</dbReference>
<protein>
    <submittedName>
        <fullName evidence="11">Cytochrome P450</fullName>
    </submittedName>
</protein>
<dbReference type="InterPro" id="IPR002401">
    <property type="entry name" value="Cyt_P450_E_grp-I"/>
</dbReference>
<evidence type="ECO:0000256" key="10">
    <source>
        <dbReference type="RuleBase" id="RU000461"/>
    </source>
</evidence>
<evidence type="ECO:0000256" key="8">
    <source>
        <dbReference type="ARBA" id="ARBA00023033"/>
    </source>
</evidence>
<keyword evidence="5 9" id="KW-0479">Metal-binding</keyword>